<dbReference type="EMBL" id="FOFR01000048">
    <property type="protein sequence ID" value="SES38126.1"/>
    <property type="molecule type" value="Genomic_DNA"/>
</dbReference>
<evidence type="ECO:0000256" key="1">
    <source>
        <dbReference type="ARBA" id="ARBA00023172"/>
    </source>
</evidence>
<reference evidence="4" key="1">
    <citation type="submission" date="2016-10" db="EMBL/GenBank/DDBJ databases">
        <authorList>
            <person name="Varghese N."/>
            <person name="Submissions S."/>
        </authorList>
    </citation>
    <scope>NUCLEOTIDE SEQUENCE [LARGE SCALE GENOMIC DNA]</scope>
    <source>
        <strain evidence="4">CGMCC 4.3525</strain>
    </source>
</reference>
<dbReference type="PANTHER" id="PTHR30349">
    <property type="entry name" value="PHAGE INTEGRASE-RELATED"/>
    <property type="match status" value="1"/>
</dbReference>
<evidence type="ECO:0000259" key="2">
    <source>
        <dbReference type="PROSITE" id="PS51898"/>
    </source>
</evidence>
<dbReference type="Gene3D" id="1.10.443.10">
    <property type="entry name" value="Intergrase catalytic core"/>
    <property type="match status" value="1"/>
</dbReference>
<proteinExistence type="predicted"/>
<gene>
    <name evidence="3" type="ORF">SAMN05216188_1486</name>
</gene>
<feature type="domain" description="Tyr recombinase" evidence="2">
    <location>
        <begin position="236"/>
        <end position="463"/>
    </location>
</feature>
<dbReference type="SUPFAM" id="SSF56349">
    <property type="entry name" value="DNA breaking-rejoining enzymes"/>
    <property type="match status" value="1"/>
</dbReference>
<dbReference type="InterPro" id="IPR013762">
    <property type="entry name" value="Integrase-like_cat_sf"/>
</dbReference>
<keyword evidence="4" id="KW-1185">Reference proteome</keyword>
<dbReference type="InterPro" id="IPR050090">
    <property type="entry name" value="Tyrosine_recombinase_XerCD"/>
</dbReference>
<dbReference type="GO" id="GO:0003677">
    <property type="term" value="F:DNA binding"/>
    <property type="evidence" value="ECO:0007669"/>
    <property type="project" value="InterPro"/>
</dbReference>
<dbReference type="STRING" id="402600.SAMN05216188_1486"/>
<dbReference type="InterPro" id="IPR002104">
    <property type="entry name" value="Integrase_catalytic"/>
</dbReference>
<dbReference type="PROSITE" id="PS51898">
    <property type="entry name" value="TYR_RECOMBINASE"/>
    <property type="match status" value="1"/>
</dbReference>
<accession>A0A1H9WW33</accession>
<evidence type="ECO:0000313" key="4">
    <source>
        <dbReference type="Proteomes" id="UP000199352"/>
    </source>
</evidence>
<name>A0A1H9WW33_9PSEU</name>
<dbReference type="InterPro" id="IPR011010">
    <property type="entry name" value="DNA_brk_join_enz"/>
</dbReference>
<dbReference type="OrthoDB" id="3773913at2"/>
<dbReference type="GO" id="GO:0015074">
    <property type="term" value="P:DNA integration"/>
    <property type="evidence" value="ECO:0007669"/>
    <property type="project" value="InterPro"/>
</dbReference>
<dbReference type="RefSeq" id="WP_089962608.1">
    <property type="nucleotide sequence ID" value="NZ_FOFR01000048.1"/>
</dbReference>
<dbReference type="AlphaFoldDB" id="A0A1H9WW33"/>
<keyword evidence="1" id="KW-0233">DNA recombination</keyword>
<dbReference type="GO" id="GO:0006310">
    <property type="term" value="P:DNA recombination"/>
    <property type="evidence" value="ECO:0007669"/>
    <property type="project" value="UniProtKB-KW"/>
</dbReference>
<organism evidence="3 4">
    <name type="scientific">Lentzea xinjiangensis</name>
    <dbReference type="NCBI Taxonomy" id="402600"/>
    <lineage>
        <taxon>Bacteria</taxon>
        <taxon>Bacillati</taxon>
        <taxon>Actinomycetota</taxon>
        <taxon>Actinomycetes</taxon>
        <taxon>Pseudonocardiales</taxon>
        <taxon>Pseudonocardiaceae</taxon>
        <taxon>Lentzea</taxon>
    </lineage>
</organism>
<sequence length="471" mass="53030">MPTTFKVRVWSIVTNKRAKGSTYTVRWKLEGRRYPCKETFPQYTPADSFRSALVSAAKSGEAFDLDTGLPVSMKRADKDMAWFEFAVKYVDSKWPRAAATSRRSIAEAMMTVTCAMVSNKRGKPDDKLLRSALFNWAFNTEHRDNPARPEKVTAALRWIASNTRNVSTLTQPAVLRPVMDALAQKVDGKGEVAATVVNRKRAVFHNALEYAIELEAIAHNPIPKIKWTAPKVEHEVDPAVAASPVQAGTLLEEVKKVQRSGERLMACYACTYYGGLRPEEAVDLREHNIQLPPRTWNETAGRWDIPKNEFGEFVLSVTAPHAGSRWTNTGTVRDKRGLKHRGKKAVRRAPIRPELVAILYWHLDTFGTGDEGRLFRGERGGEVPVRLYNDVYRKARRAAFTPEVYKSPLAETPYDLRHAWVSYLLSIGVEPSLIALWAGHSLEVLFRIYAKLIHGRHTHALDRILKASTGS</sequence>
<dbReference type="PANTHER" id="PTHR30349:SF64">
    <property type="entry name" value="PROPHAGE INTEGRASE INTD-RELATED"/>
    <property type="match status" value="1"/>
</dbReference>
<dbReference type="Proteomes" id="UP000199352">
    <property type="component" value="Unassembled WGS sequence"/>
</dbReference>
<protein>
    <recommendedName>
        <fullName evidence="2">Tyr recombinase domain-containing protein</fullName>
    </recommendedName>
</protein>
<evidence type="ECO:0000313" key="3">
    <source>
        <dbReference type="EMBL" id="SES38126.1"/>
    </source>
</evidence>